<evidence type="ECO:0000256" key="3">
    <source>
        <dbReference type="ARBA" id="ARBA00022679"/>
    </source>
</evidence>
<dbReference type="InterPro" id="IPR001173">
    <property type="entry name" value="Glyco_trans_2-like"/>
</dbReference>
<keyword evidence="6" id="KW-1185">Reference proteome</keyword>
<keyword evidence="2" id="KW-0328">Glycosyltransferase</keyword>
<protein>
    <submittedName>
        <fullName evidence="5">GT2 family glycosyltransferase</fullName>
    </submittedName>
</protein>
<evidence type="ECO:0000313" key="6">
    <source>
        <dbReference type="Proteomes" id="UP000253517"/>
    </source>
</evidence>
<organism evidence="5 6">
    <name type="scientific">Schleiferia thermophila</name>
    <dbReference type="NCBI Taxonomy" id="884107"/>
    <lineage>
        <taxon>Bacteria</taxon>
        <taxon>Pseudomonadati</taxon>
        <taxon>Bacteroidota</taxon>
        <taxon>Flavobacteriia</taxon>
        <taxon>Flavobacteriales</taxon>
        <taxon>Schleiferiaceae</taxon>
        <taxon>Schleiferia</taxon>
    </lineage>
</organism>
<dbReference type="SUPFAM" id="SSF53448">
    <property type="entry name" value="Nucleotide-diphospho-sugar transferases"/>
    <property type="match status" value="1"/>
</dbReference>
<dbReference type="Pfam" id="PF00535">
    <property type="entry name" value="Glycos_transf_2"/>
    <property type="match status" value="1"/>
</dbReference>
<dbReference type="AlphaFoldDB" id="A0A369A6S3"/>
<sequence length="301" mass="34712">MIPEFYHFSKNRGKIDGFSIIIPSWNNLKYLSLCLQSIYKYSFYNHQIIVAINEGSDGTEKFCREKDLDYVYFKDNAGVCFAVNACRTIAISDWLMYMNDDMFVLPGWDLEIFNFLKKINTKAVMVSATLIEPLDTKNPCVIVKNFGTTYEEFSENDVVNFAKENYRENWTGASWPPVLVHKEIWDLVGGFSIEFSPGFYSDPDFSAKLYMAGVTEFIGLGNSLVYHFGTKSTKRVTRNDGKNLFLLKWGLTASDFYRKILNLGNTNFTKINLKPTFSISQRLKYMIKSLAILLKIKIRIK</sequence>
<name>A0A369A6S3_9FLAO</name>
<feature type="domain" description="Glycosyltransferase 2-like" evidence="4">
    <location>
        <begin position="19"/>
        <end position="132"/>
    </location>
</feature>
<dbReference type="Gene3D" id="3.90.550.10">
    <property type="entry name" value="Spore Coat Polysaccharide Biosynthesis Protein SpsA, Chain A"/>
    <property type="match status" value="1"/>
</dbReference>
<dbReference type="GO" id="GO:0016757">
    <property type="term" value="F:glycosyltransferase activity"/>
    <property type="evidence" value="ECO:0007669"/>
    <property type="project" value="UniProtKB-KW"/>
</dbReference>
<dbReference type="Proteomes" id="UP000253517">
    <property type="component" value="Unassembled WGS sequence"/>
</dbReference>
<evidence type="ECO:0000259" key="4">
    <source>
        <dbReference type="Pfam" id="PF00535"/>
    </source>
</evidence>
<evidence type="ECO:0000256" key="2">
    <source>
        <dbReference type="ARBA" id="ARBA00022676"/>
    </source>
</evidence>
<dbReference type="CDD" id="cd00761">
    <property type="entry name" value="Glyco_tranf_GTA_type"/>
    <property type="match status" value="1"/>
</dbReference>
<comment type="similarity">
    <text evidence="1">Belongs to the glycosyltransferase 2 family.</text>
</comment>
<gene>
    <name evidence="5" type="ORF">DES35_101258</name>
</gene>
<dbReference type="RefSeq" id="WP_114365576.1">
    <property type="nucleotide sequence ID" value="NZ_BHZF01000001.1"/>
</dbReference>
<dbReference type="PANTHER" id="PTHR43179">
    <property type="entry name" value="RHAMNOSYLTRANSFERASE WBBL"/>
    <property type="match status" value="1"/>
</dbReference>
<proteinExistence type="inferred from homology"/>
<evidence type="ECO:0000313" key="5">
    <source>
        <dbReference type="EMBL" id="RCX04979.1"/>
    </source>
</evidence>
<accession>A0A369A6S3</accession>
<reference evidence="5 6" key="1">
    <citation type="submission" date="2018-07" db="EMBL/GenBank/DDBJ databases">
        <title>Genomic Encyclopedia of Type Strains, Phase IV (KMG-IV): sequencing the most valuable type-strain genomes for metagenomic binning, comparative biology and taxonomic classification.</title>
        <authorList>
            <person name="Goeker M."/>
        </authorList>
    </citation>
    <scope>NUCLEOTIDE SEQUENCE [LARGE SCALE GENOMIC DNA]</scope>
    <source>
        <strain evidence="5 6">DSM 21410</strain>
    </source>
</reference>
<dbReference type="EMBL" id="QPJS01000001">
    <property type="protein sequence ID" value="RCX04979.1"/>
    <property type="molecule type" value="Genomic_DNA"/>
</dbReference>
<dbReference type="PANTHER" id="PTHR43179:SF12">
    <property type="entry name" value="GALACTOFURANOSYLTRANSFERASE GLFT2"/>
    <property type="match status" value="1"/>
</dbReference>
<dbReference type="InterPro" id="IPR029044">
    <property type="entry name" value="Nucleotide-diphossugar_trans"/>
</dbReference>
<comment type="caution">
    <text evidence="5">The sequence shown here is derived from an EMBL/GenBank/DDBJ whole genome shotgun (WGS) entry which is preliminary data.</text>
</comment>
<evidence type="ECO:0000256" key="1">
    <source>
        <dbReference type="ARBA" id="ARBA00006739"/>
    </source>
</evidence>
<keyword evidence="3 5" id="KW-0808">Transferase</keyword>